<dbReference type="SUPFAM" id="SSF81383">
    <property type="entry name" value="F-box domain"/>
    <property type="match status" value="1"/>
</dbReference>
<dbReference type="SUPFAM" id="SSF48403">
    <property type="entry name" value="Ankyrin repeat"/>
    <property type="match status" value="1"/>
</dbReference>
<proteinExistence type="predicted"/>
<feature type="domain" description="F-box" evidence="5">
    <location>
        <begin position="12"/>
        <end position="53"/>
    </location>
</feature>
<dbReference type="Proteomes" id="UP001305647">
    <property type="component" value="Unassembled WGS sequence"/>
</dbReference>
<keyword evidence="2 3" id="KW-0040">ANK repeat</keyword>
<dbReference type="InterPro" id="IPR001810">
    <property type="entry name" value="F-box_dom"/>
</dbReference>
<dbReference type="InterPro" id="IPR036047">
    <property type="entry name" value="F-box-like_dom_sf"/>
</dbReference>
<evidence type="ECO:0000259" key="5">
    <source>
        <dbReference type="Pfam" id="PF12937"/>
    </source>
</evidence>
<dbReference type="EMBL" id="MU863662">
    <property type="protein sequence ID" value="KAK4098138.1"/>
    <property type="molecule type" value="Genomic_DNA"/>
</dbReference>
<dbReference type="PROSITE" id="PS50088">
    <property type="entry name" value="ANK_REPEAT"/>
    <property type="match status" value="1"/>
</dbReference>
<dbReference type="GO" id="GO:0005737">
    <property type="term" value="C:cytoplasm"/>
    <property type="evidence" value="ECO:0007669"/>
    <property type="project" value="TreeGrafter"/>
</dbReference>
<gene>
    <name evidence="6" type="ORF">N658DRAFT_407123</name>
</gene>
<feature type="repeat" description="ANK" evidence="3">
    <location>
        <begin position="191"/>
        <end position="223"/>
    </location>
</feature>
<dbReference type="InterPro" id="IPR050745">
    <property type="entry name" value="Multifunctional_regulatory"/>
</dbReference>
<feature type="region of interest" description="Disordered" evidence="4">
    <location>
        <begin position="432"/>
        <end position="460"/>
    </location>
</feature>
<dbReference type="PANTHER" id="PTHR24189">
    <property type="entry name" value="MYOTROPHIN"/>
    <property type="match status" value="1"/>
</dbReference>
<dbReference type="InterPro" id="IPR002110">
    <property type="entry name" value="Ankyrin_rpt"/>
</dbReference>
<dbReference type="GO" id="GO:0005634">
    <property type="term" value="C:nucleus"/>
    <property type="evidence" value="ECO:0007669"/>
    <property type="project" value="TreeGrafter"/>
</dbReference>
<comment type="caution">
    <text evidence="6">The sequence shown here is derived from an EMBL/GenBank/DDBJ whole genome shotgun (WGS) entry which is preliminary data.</text>
</comment>
<dbReference type="SMART" id="SM00248">
    <property type="entry name" value="ANK"/>
    <property type="match status" value="8"/>
</dbReference>
<dbReference type="Pfam" id="PF12796">
    <property type="entry name" value="Ank_2"/>
    <property type="match status" value="1"/>
</dbReference>
<feature type="non-terminal residue" evidence="6">
    <location>
        <position position="515"/>
    </location>
</feature>
<evidence type="ECO:0000313" key="6">
    <source>
        <dbReference type="EMBL" id="KAK4098138.1"/>
    </source>
</evidence>
<feature type="compositionally biased region" description="Low complexity" evidence="4">
    <location>
        <begin position="142"/>
        <end position="163"/>
    </location>
</feature>
<name>A0AAN6PUS5_9PEZI</name>
<dbReference type="Gene3D" id="1.25.40.20">
    <property type="entry name" value="Ankyrin repeat-containing domain"/>
    <property type="match status" value="3"/>
</dbReference>
<feature type="region of interest" description="Disordered" evidence="4">
    <location>
        <begin position="281"/>
        <end position="300"/>
    </location>
</feature>
<accession>A0AAN6PUS5</accession>
<evidence type="ECO:0000256" key="3">
    <source>
        <dbReference type="PROSITE-ProRule" id="PRU00023"/>
    </source>
</evidence>
<dbReference type="PANTHER" id="PTHR24189:SF50">
    <property type="entry name" value="ANKYRIN REPEAT AND SOCS BOX PROTEIN 2"/>
    <property type="match status" value="1"/>
</dbReference>
<evidence type="ECO:0000256" key="1">
    <source>
        <dbReference type="ARBA" id="ARBA00022737"/>
    </source>
</evidence>
<evidence type="ECO:0000313" key="7">
    <source>
        <dbReference type="Proteomes" id="UP001305647"/>
    </source>
</evidence>
<dbReference type="Pfam" id="PF12937">
    <property type="entry name" value="F-box-like"/>
    <property type="match status" value="1"/>
</dbReference>
<dbReference type="InterPro" id="IPR036770">
    <property type="entry name" value="Ankyrin_rpt-contain_sf"/>
</dbReference>
<sequence length="515" mass="55844">ASRTMAQSPHLNALPTELLVFVISNLNRVEDIAALALTNRRLYDTANTYLYRCAAQCDDGRPLAWAANRGLVSTLRMALAAGLEPDFEFIEHLSAEEWEKATASARADAAAGRPKQRWAMWDYNNRPRPETHGWSPDPAEDSSTPAAASPRAPSASDQDSVVSSEEDLSQRSDATPTTEPSPTPTPQTLSRRYHAIHLAARAGHNDIIEMLLRHGATINMSSQSFCACPRLKGLLNDLEHPDPEPSQPQWTPLHVAICHSHTETAKLLLSHDASPWMESTLTKAPSGNNNNNNSHNPFYGSTALHHASGMGLTTLIHHLLSTPTKTKTKPQPQPHINHPDDHTLTPLYHAYASRRWATTIPLLLTLGADINCETKMYIPYTAITPLGEACRLGDFDAANRLVELGADVGKGFLALTKTGCLTPLHMCCMRPARPAGESPGRAQGRGEVEEGGDDDDNEARRGKACMRTIEKLVARGASLDAMDCFGSTPLMAAVQACNTFALEALRIAGVDGDAD</sequence>
<reference evidence="6" key="1">
    <citation type="journal article" date="2023" name="Mol. Phylogenet. Evol.">
        <title>Genome-scale phylogeny and comparative genomics of the fungal order Sordariales.</title>
        <authorList>
            <person name="Hensen N."/>
            <person name="Bonometti L."/>
            <person name="Westerberg I."/>
            <person name="Brannstrom I.O."/>
            <person name="Guillou S."/>
            <person name="Cros-Aarteil S."/>
            <person name="Calhoun S."/>
            <person name="Haridas S."/>
            <person name="Kuo A."/>
            <person name="Mondo S."/>
            <person name="Pangilinan J."/>
            <person name="Riley R."/>
            <person name="LaButti K."/>
            <person name="Andreopoulos B."/>
            <person name="Lipzen A."/>
            <person name="Chen C."/>
            <person name="Yan M."/>
            <person name="Daum C."/>
            <person name="Ng V."/>
            <person name="Clum A."/>
            <person name="Steindorff A."/>
            <person name="Ohm R.A."/>
            <person name="Martin F."/>
            <person name="Silar P."/>
            <person name="Natvig D.O."/>
            <person name="Lalanne C."/>
            <person name="Gautier V."/>
            <person name="Ament-Velasquez S.L."/>
            <person name="Kruys A."/>
            <person name="Hutchinson M.I."/>
            <person name="Powell A.J."/>
            <person name="Barry K."/>
            <person name="Miller A.N."/>
            <person name="Grigoriev I.V."/>
            <person name="Debuchy R."/>
            <person name="Gladieux P."/>
            <person name="Hiltunen Thoren M."/>
            <person name="Johannesson H."/>
        </authorList>
    </citation>
    <scope>NUCLEOTIDE SEQUENCE</scope>
    <source>
        <strain evidence="6">CBS 757.83</strain>
    </source>
</reference>
<keyword evidence="7" id="KW-1185">Reference proteome</keyword>
<protein>
    <submittedName>
        <fullName evidence="6">Ankyrin</fullName>
    </submittedName>
</protein>
<reference evidence="6" key="2">
    <citation type="submission" date="2023-05" db="EMBL/GenBank/DDBJ databases">
        <authorList>
            <consortium name="Lawrence Berkeley National Laboratory"/>
            <person name="Steindorff A."/>
            <person name="Hensen N."/>
            <person name="Bonometti L."/>
            <person name="Westerberg I."/>
            <person name="Brannstrom I.O."/>
            <person name="Guillou S."/>
            <person name="Cros-Aarteil S."/>
            <person name="Calhoun S."/>
            <person name="Haridas S."/>
            <person name="Kuo A."/>
            <person name="Mondo S."/>
            <person name="Pangilinan J."/>
            <person name="Riley R."/>
            <person name="Labutti K."/>
            <person name="Andreopoulos B."/>
            <person name="Lipzen A."/>
            <person name="Chen C."/>
            <person name="Yanf M."/>
            <person name="Daum C."/>
            <person name="Ng V."/>
            <person name="Clum A."/>
            <person name="Ohm R."/>
            <person name="Martin F."/>
            <person name="Silar P."/>
            <person name="Natvig D."/>
            <person name="Lalanne C."/>
            <person name="Gautier V."/>
            <person name="Ament-Velasquez S.L."/>
            <person name="Kruys A."/>
            <person name="Hutchinson M.I."/>
            <person name="Powell A.J."/>
            <person name="Barry K."/>
            <person name="Miller A.N."/>
            <person name="Grigoriev I.V."/>
            <person name="Debuchy R."/>
            <person name="Gladieux P."/>
            <person name="Thoren M.H."/>
            <person name="Johannesson H."/>
        </authorList>
    </citation>
    <scope>NUCLEOTIDE SEQUENCE</scope>
    <source>
        <strain evidence="6">CBS 757.83</strain>
    </source>
</reference>
<dbReference type="AlphaFoldDB" id="A0AAN6PUS5"/>
<dbReference type="PROSITE" id="PS50297">
    <property type="entry name" value="ANK_REP_REGION"/>
    <property type="match status" value="1"/>
</dbReference>
<keyword evidence="1" id="KW-0677">Repeat</keyword>
<evidence type="ECO:0000256" key="4">
    <source>
        <dbReference type="SAM" id="MobiDB-lite"/>
    </source>
</evidence>
<evidence type="ECO:0000256" key="2">
    <source>
        <dbReference type="ARBA" id="ARBA00023043"/>
    </source>
</evidence>
<organism evidence="6 7">
    <name type="scientific">Parathielavia hyrcaniae</name>
    <dbReference type="NCBI Taxonomy" id="113614"/>
    <lineage>
        <taxon>Eukaryota</taxon>
        <taxon>Fungi</taxon>
        <taxon>Dikarya</taxon>
        <taxon>Ascomycota</taxon>
        <taxon>Pezizomycotina</taxon>
        <taxon>Sordariomycetes</taxon>
        <taxon>Sordariomycetidae</taxon>
        <taxon>Sordariales</taxon>
        <taxon>Chaetomiaceae</taxon>
        <taxon>Parathielavia</taxon>
    </lineage>
</organism>
<feature type="non-terminal residue" evidence="6">
    <location>
        <position position="1"/>
    </location>
</feature>
<feature type="region of interest" description="Disordered" evidence="4">
    <location>
        <begin position="123"/>
        <end position="189"/>
    </location>
</feature>